<sequence length="59" mass="6370">MCNRTCGTPGVSLWLNAGLPAPEVAERAGHSVDVLLKVYAKCLDGDRSRTNERIEATLN</sequence>
<keyword evidence="2" id="KW-1185">Reference proteome</keyword>
<comment type="caution">
    <text evidence="1">The sequence shown here is derived from an EMBL/GenBank/DDBJ whole genome shotgun (WGS) entry which is preliminary data.</text>
</comment>
<gene>
    <name evidence="1" type="ORF">C1I93_23885</name>
</gene>
<evidence type="ECO:0000313" key="1">
    <source>
        <dbReference type="EMBL" id="PZF89490.1"/>
    </source>
</evidence>
<proteinExistence type="predicted"/>
<evidence type="ECO:0008006" key="3">
    <source>
        <dbReference type="Google" id="ProtNLM"/>
    </source>
</evidence>
<dbReference type="EMBL" id="POTX01000212">
    <property type="protein sequence ID" value="PZF89490.1"/>
    <property type="molecule type" value="Genomic_DNA"/>
</dbReference>
<accession>A0A2W2BVB0</accession>
<name>A0A2W2BVB0_9ACTN</name>
<organism evidence="1 2">
    <name type="scientific">Micromonospora endophytica</name>
    <dbReference type="NCBI Taxonomy" id="515350"/>
    <lineage>
        <taxon>Bacteria</taxon>
        <taxon>Bacillati</taxon>
        <taxon>Actinomycetota</taxon>
        <taxon>Actinomycetes</taxon>
        <taxon>Micromonosporales</taxon>
        <taxon>Micromonosporaceae</taxon>
        <taxon>Micromonospora</taxon>
    </lineage>
</organism>
<dbReference type="RefSeq" id="WP_111245533.1">
    <property type="nucleotide sequence ID" value="NZ_AP023358.1"/>
</dbReference>
<evidence type="ECO:0000313" key="2">
    <source>
        <dbReference type="Proteomes" id="UP000248627"/>
    </source>
</evidence>
<dbReference type="Proteomes" id="UP000248627">
    <property type="component" value="Unassembled WGS sequence"/>
</dbReference>
<reference evidence="1 2" key="1">
    <citation type="submission" date="2018-01" db="EMBL/GenBank/DDBJ databases">
        <title>Draft genome sequence of Jishengella endophytica.</title>
        <authorList>
            <person name="Sahin N."/>
            <person name="Ay H."/>
            <person name="Saygin H."/>
        </authorList>
    </citation>
    <scope>NUCLEOTIDE SEQUENCE [LARGE SCALE GENOMIC DNA]</scope>
    <source>
        <strain evidence="1 2">DSM 45430</strain>
    </source>
</reference>
<protein>
    <recommendedName>
        <fullName evidence="3">Integrase</fullName>
    </recommendedName>
</protein>
<dbReference type="AlphaFoldDB" id="A0A2W2BVB0"/>
<dbReference type="OrthoDB" id="3773913at2"/>